<gene>
    <name evidence="3" type="ORF">H8S64_20580</name>
</gene>
<evidence type="ECO:0000259" key="2">
    <source>
        <dbReference type="Pfam" id="PF16130"/>
    </source>
</evidence>
<reference evidence="3 4" key="1">
    <citation type="submission" date="2020-08" db="EMBL/GenBank/DDBJ databases">
        <title>Genome public.</title>
        <authorList>
            <person name="Liu C."/>
            <person name="Sun Q."/>
        </authorList>
    </citation>
    <scope>NUCLEOTIDE SEQUENCE [LARGE SCALE GENOMIC DNA]</scope>
    <source>
        <strain evidence="3 4">NSJ-56</strain>
    </source>
</reference>
<proteinExistence type="predicted"/>
<dbReference type="Pfam" id="PF13448">
    <property type="entry name" value="DUF4114"/>
    <property type="match status" value="1"/>
</dbReference>
<dbReference type="EMBL" id="JACOOH010000011">
    <property type="protein sequence ID" value="MBC5623497.1"/>
    <property type="molecule type" value="Genomic_DNA"/>
</dbReference>
<name>A0ABR7D6E5_9BACT</name>
<feature type="domain" description="DUF4842" evidence="2">
    <location>
        <begin position="457"/>
        <end position="656"/>
    </location>
</feature>
<dbReference type="RefSeq" id="WP_186978535.1">
    <property type="nucleotide sequence ID" value="NZ_JACOOH010000011.1"/>
</dbReference>
<protein>
    <submittedName>
        <fullName evidence="3">LruC domain-containing protein</fullName>
    </submittedName>
</protein>
<dbReference type="NCBIfam" id="TIGR04456">
    <property type="entry name" value="LruC_dom"/>
    <property type="match status" value="1"/>
</dbReference>
<dbReference type="Pfam" id="PF16130">
    <property type="entry name" value="DUF4842"/>
    <property type="match status" value="1"/>
</dbReference>
<sequence length="661" mass="74625">MLVIAAGVVILLAMTGCEKKEVYDPDEPDYDNVFDFSTRVSYTLNVKYDVPENYNVYFEVYTRDPEQLDADGQVVKRDIEPVDVGFTDENGRYSHKIVVPATAKYLYIYSPYAGVPRVLVAEITNGVLSEARYPDEVSGARSLIARAGDEGYKDAVYNKTGGLERLGYWKNTKGTYLLNGETYELYGRPDYLNSEKGVTISSDILKVINRAVPEGGGVKPDLIKNGDIHVTEKAHIDLCLVDENTSANSTLAYYCYETANPPKKVVDIKDIVIAFPNSKVLKNHDHYPKGNNGALERGEGIRLHYWKDGKDLGDEFPENTSIGWVIYNNGYESGINEKGGINVSKKHFYSTKVLNSDKKEHVALFKSGDNVLFGFEDWTNDYDYNDVVFYVKSDPIEAITPDIPEVKPEEPDDNDIAASVTYRGILSFEDVWPYQGDFDMNDVVVKYVSSVGYNQKNEVVETKDVYTILWSGAAYDNSFAYQLDVRRSEVEVTILSSLGGNGGAYVDPELDKATIRLANKVSGYANNLEKETFTVVTKYMGRKISKEDFILPPYNPFITTTREDIEVHLTNMRPTEKLNTENLGYGHDRSEPDANLYYITYDKNGQQMPFAINLVFENDEDMDSFVIPEESALINIKYPGFLNWVKTNGKENSDWYLNPKE</sequence>
<evidence type="ECO:0000313" key="3">
    <source>
        <dbReference type="EMBL" id="MBC5623497.1"/>
    </source>
</evidence>
<organism evidence="3 4">
    <name type="scientific">Butyricimonas hominis</name>
    <dbReference type="NCBI Taxonomy" id="2763032"/>
    <lineage>
        <taxon>Bacteria</taxon>
        <taxon>Pseudomonadati</taxon>
        <taxon>Bacteroidota</taxon>
        <taxon>Bacteroidia</taxon>
        <taxon>Bacteroidales</taxon>
        <taxon>Odoribacteraceae</taxon>
        <taxon>Butyricimonas</taxon>
    </lineage>
</organism>
<feature type="domain" description="DUF4114" evidence="1">
    <location>
        <begin position="316"/>
        <end position="393"/>
    </location>
</feature>
<evidence type="ECO:0000259" key="1">
    <source>
        <dbReference type="Pfam" id="PF13448"/>
    </source>
</evidence>
<evidence type="ECO:0000313" key="4">
    <source>
        <dbReference type="Proteomes" id="UP000646484"/>
    </source>
</evidence>
<accession>A0ABR7D6E5</accession>
<keyword evidence="4" id="KW-1185">Reference proteome</keyword>
<dbReference type="InterPro" id="IPR025193">
    <property type="entry name" value="DUF4114"/>
</dbReference>
<dbReference type="InterPro" id="IPR031025">
    <property type="entry name" value="LruC_dom"/>
</dbReference>
<comment type="caution">
    <text evidence="3">The sequence shown here is derived from an EMBL/GenBank/DDBJ whole genome shotgun (WGS) entry which is preliminary data.</text>
</comment>
<dbReference type="InterPro" id="IPR032295">
    <property type="entry name" value="DUF4842"/>
</dbReference>
<dbReference type="Proteomes" id="UP000646484">
    <property type="component" value="Unassembled WGS sequence"/>
</dbReference>